<evidence type="ECO:0000259" key="5">
    <source>
        <dbReference type="Pfam" id="PF01755"/>
    </source>
</evidence>
<dbReference type="EMBL" id="MU001639">
    <property type="protein sequence ID" value="KAF2480607.1"/>
    <property type="molecule type" value="Genomic_DNA"/>
</dbReference>
<evidence type="ECO:0000256" key="1">
    <source>
        <dbReference type="ARBA" id="ARBA00006721"/>
    </source>
</evidence>
<dbReference type="PANTHER" id="PTHR10730">
    <property type="entry name" value="PROCOLLAGEN-LYSINE,2-OXOGLUTARATE 5-DIOXYGENASE/GLYCOSYLTRANSFERASE 25 FAMILY MEMBER"/>
    <property type="match status" value="1"/>
</dbReference>
<evidence type="ECO:0000313" key="6">
    <source>
        <dbReference type="EMBL" id="KAF2480607.1"/>
    </source>
</evidence>
<keyword evidence="2" id="KW-0328">Glycosyltransferase</keyword>
<keyword evidence="7" id="KW-1185">Reference proteome</keyword>
<organism evidence="6 7">
    <name type="scientific">Neohortaea acidophila</name>
    <dbReference type="NCBI Taxonomy" id="245834"/>
    <lineage>
        <taxon>Eukaryota</taxon>
        <taxon>Fungi</taxon>
        <taxon>Dikarya</taxon>
        <taxon>Ascomycota</taxon>
        <taxon>Pezizomycotina</taxon>
        <taxon>Dothideomycetes</taxon>
        <taxon>Dothideomycetidae</taxon>
        <taxon>Mycosphaerellales</taxon>
        <taxon>Teratosphaeriaceae</taxon>
        <taxon>Neohortaea</taxon>
    </lineage>
</organism>
<evidence type="ECO:0000313" key="7">
    <source>
        <dbReference type="Proteomes" id="UP000799767"/>
    </source>
</evidence>
<keyword evidence="4" id="KW-0812">Transmembrane</keyword>
<dbReference type="InterPro" id="IPR002654">
    <property type="entry name" value="Glyco_trans_25"/>
</dbReference>
<keyword evidence="4" id="KW-1133">Transmembrane helix</keyword>
<keyword evidence="3" id="KW-0808">Transferase</keyword>
<evidence type="ECO:0000256" key="4">
    <source>
        <dbReference type="SAM" id="Phobius"/>
    </source>
</evidence>
<gene>
    <name evidence="6" type="ORF">BDY17DRAFT_284527</name>
</gene>
<sequence>MISAYESGASRRPWRSIWIAVGLICLCILLGLGLRKTNSHFSYRSSHILNDVGNSTLGFQKIFVVSLPSRYDHRDAVSLAASLTGLNIEYVSGTTDVDRKFLPPGGTERNLPAGALGCWRAHLDLLRMVVDNDISSALIMEDDADWDLRIKGQMRDFARASQLLLQPKIGTTDQFLDASYPIPGEDQQAQTFNIHSDFVTPAITSPYGDLDRWDLLWLGHCGTRFARASDLTVPLGRVILPNDPSVPEAQHLNMQFGNSELMDDYPPHTRIVHRPWQAVCSTAYAISQRGARRMLYEAGIKSMIDPVDIMYQYVCNGIGNRTTASCVAPLPQLFQQHRPKGRTSTHSDIEHKGDSYNVQSFTRNIRWSTRLNFEQLLKGSNDYVDLFPDGGDPPKLEGP</sequence>
<keyword evidence="4" id="KW-0472">Membrane</keyword>
<dbReference type="AlphaFoldDB" id="A0A6A6PMX0"/>
<dbReference type="CDD" id="cd06532">
    <property type="entry name" value="Glyco_transf_25"/>
    <property type="match status" value="1"/>
</dbReference>
<proteinExistence type="inferred from homology"/>
<feature type="domain" description="Glycosyl transferase family 25" evidence="5">
    <location>
        <begin position="60"/>
        <end position="151"/>
    </location>
</feature>
<evidence type="ECO:0000256" key="2">
    <source>
        <dbReference type="ARBA" id="ARBA00022676"/>
    </source>
</evidence>
<dbReference type="PANTHER" id="PTHR10730:SF53">
    <property type="entry name" value="GLYCOSYLTRANSFERASE 25 FAMILY MEMBER"/>
    <property type="match status" value="1"/>
</dbReference>
<comment type="similarity">
    <text evidence="1">Belongs to the glycosyltransferase 25 family.</text>
</comment>
<dbReference type="Pfam" id="PF01755">
    <property type="entry name" value="Glyco_transf_25"/>
    <property type="match status" value="1"/>
</dbReference>
<dbReference type="Proteomes" id="UP000799767">
    <property type="component" value="Unassembled WGS sequence"/>
</dbReference>
<dbReference type="RefSeq" id="XP_033587177.1">
    <property type="nucleotide sequence ID" value="XM_033732097.1"/>
</dbReference>
<dbReference type="GO" id="GO:0016740">
    <property type="term" value="F:transferase activity"/>
    <property type="evidence" value="ECO:0007669"/>
    <property type="project" value="UniProtKB-KW"/>
</dbReference>
<dbReference type="GeneID" id="54473099"/>
<evidence type="ECO:0000256" key="3">
    <source>
        <dbReference type="ARBA" id="ARBA00022679"/>
    </source>
</evidence>
<dbReference type="InterPro" id="IPR050757">
    <property type="entry name" value="Collagen_mod_GT25"/>
</dbReference>
<protein>
    <recommendedName>
        <fullName evidence="5">Glycosyl transferase family 25 domain-containing protein</fullName>
    </recommendedName>
</protein>
<name>A0A6A6PMX0_9PEZI</name>
<reference evidence="6" key="1">
    <citation type="journal article" date="2020" name="Stud. Mycol.">
        <title>101 Dothideomycetes genomes: a test case for predicting lifestyles and emergence of pathogens.</title>
        <authorList>
            <person name="Haridas S."/>
            <person name="Albert R."/>
            <person name="Binder M."/>
            <person name="Bloem J."/>
            <person name="Labutti K."/>
            <person name="Salamov A."/>
            <person name="Andreopoulos B."/>
            <person name="Baker S."/>
            <person name="Barry K."/>
            <person name="Bills G."/>
            <person name="Bluhm B."/>
            <person name="Cannon C."/>
            <person name="Castanera R."/>
            <person name="Culley D."/>
            <person name="Daum C."/>
            <person name="Ezra D."/>
            <person name="Gonzalez J."/>
            <person name="Henrissat B."/>
            <person name="Kuo A."/>
            <person name="Liang C."/>
            <person name="Lipzen A."/>
            <person name="Lutzoni F."/>
            <person name="Magnuson J."/>
            <person name="Mondo S."/>
            <person name="Nolan M."/>
            <person name="Ohm R."/>
            <person name="Pangilinan J."/>
            <person name="Park H.-J."/>
            <person name="Ramirez L."/>
            <person name="Alfaro M."/>
            <person name="Sun H."/>
            <person name="Tritt A."/>
            <person name="Yoshinaga Y."/>
            <person name="Zwiers L.-H."/>
            <person name="Turgeon B."/>
            <person name="Goodwin S."/>
            <person name="Spatafora J."/>
            <person name="Crous P."/>
            <person name="Grigoriev I."/>
        </authorList>
    </citation>
    <scope>NUCLEOTIDE SEQUENCE</scope>
    <source>
        <strain evidence="6">CBS 113389</strain>
    </source>
</reference>
<accession>A0A6A6PMX0</accession>
<dbReference type="OrthoDB" id="47375at2759"/>
<feature type="transmembrane region" description="Helical" evidence="4">
    <location>
        <begin position="16"/>
        <end position="34"/>
    </location>
</feature>